<feature type="repeat" description="WD" evidence="5">
    <location>
        <begin position="179"/>
        <end position="220"/>
    </location>
</feature>
<accession>A0A915CRC5</accession>
<evidence type="ECO:0000256" key="5">
    <source>
        <dbReference type="PROSITE-ProRule" id="PRU00221"/>
    </source>
</evidence>
<feature type="repeat" description="WD" evidence="5">
    <location>
        <begin position="221"/>
        <end position="252"/>
    </location>
</feature>
<dbReference type="PROSITE" id="PS00678">
    <property type="entry name" value="WD_REPEATS_1"/>
    <property type="match status" value="3"/>
</dbReference>
<feature type="repeat" description="WD" evidence="5">
    <location>
        <begin position="298"/>
        <end position="333"/>
    </location>
</feature>
<dbReference type="Proteomes" id="UP000887574">
    <property type="component" value="Unplaced"/>
</dbReference>
<organism evidence="6 7">
    <name type="scientific">Ditylenchus dipsaci</name>
    <dbReference type="NCBI Taxonomy" id="166011"/>
    <lineage>
        <taxon>Eukaryota</taxon>
        <taxon>Metazoa</taxon>
        <taxon>Ecdysozoa</taxon>
        <taxon>Nematoda</taxon>
        <taxon>Chromadorea</taxon>
        <taxon>Rhabditida</taxon>
        <taxon>Tylenchina</taxon>
        <taxon>Tylenchomorpha</taxon>
        <taxon>Sphaerularioidea</taxon>
        <taxon>Anguinidae</taxon>
        <taxon>Anguininae</taxon>
        <taxon>Ditylenchus</taxon>
    </lineage>
</organism>
<evidence type="ECO:0000256" key="4">
    <source>
        <dbReference type="ARBA" id="ARBA00023187"/>
    </source>
</evidence>
<dbReference type="InterPro" id="IPR015943">
    <property type="entry name" value="WD40/YVTN_repeat-like_dom_sf"/>
</dbReference>
<keyword evidence="3" id="KW-0677">Repeat</keyword>
<evidence type="ECO:0000313" key="7">
    <source>
        <dbReference type="WBParaSite" id="jg11315"/>
    </source>
</evidence>
<name>A0A915CRC5_9BILA</name>
<reference evidence="7" key="1">
    <citation type="submission" date="2022-11" db="UniProtKB">
        <authorList>
            <consortium name="WormBaseParasite"/>
        </authorList>
    </citation>
    <scope>IDENTIFICATION</scope>
</reference>
<evidence type="ECO:0000256" key="2">
    <source>
        <dbReference type="ARBA" id="ARBA00022664"/>
    </source>
</evidence>
<dbReference type="WBParaSite" id="jg11315">
    <property type="protein sequence ID" value="jg11315"/>
    <property type="gene ID" value="jg11315"/>
</dbReference>
<dbReference type="GO" id="GO:0008380">
    <property type="term" value="P:RNA splicing"/>
    <property type="evidence" value="ECO:0007669"/>
    <property type="project" value="UniProtKB-KW"/>
</dbReference>
<dbReference type="CDD" id="cd00200">
    <property type="entry name" value="WD40"/>
    <property type="match status" value="1"/>
</dbReference>
<dbReference type="InterPro" id="IPR020472">
    <property type="entry name" value="WD40_PAC1"/>
</dbReference>
<keyword evidence="4" id="KW-0508">mRNA splicing</keyword>
<dbReference type="PRINTS" id="PR00320">
    <property type="entry name" value="GPROTEINBRPT"/>
</dbReference>
<evidence type="ECO:0000313" key="6">
    <source>
        <dbReference type="Proteomes" id="UP000887574"/>
    </source>
</evidence>
<dbReference type="AlphaFoldDB" id="A0A915CRC5"/>
<keyword evidence="6" id="KW-1185">Reference proteome</keyword>
<protein>
    <submittedName>
        <fullName evidence="7">U5 small nuclear ribonucleoprotein 40 kDa protein</fullName>
    </submittedName>
</protein>
<evidence type="ECO:0000256" key="3">
    <source>
        <dbReference type="ARBA" id="ARBA00022737"/>
    </source>
</evidence>
<sequence length="333" mass="37108">MTDVFKRPALPLVPREGKRTRFDDEPRSLVQANQEENVRTSHLFSPIVSLTGHDGEIYAAEFSKDGNCLASTGYDMKIFLWNVFGECENFSTLSGHTGAVMDLHFNSDSSHIYTCSTDKTVRVWDMESGNCIRKLKTHTDFVNSCYPARRGPELIVSGSDDGTIIVHDTRKKTPAFQVENTNKYQVTAVTFDDTAQQIVSGGIDNVIKIWDIRRNEAVHFLVGHADTITGLSLSPEGSHVLSNSMDCTARIFTGHQHNFEKNLLRCAWSADSSKVSCGSSDRFVYVWEVPSRNIAYRLPGHQGSVNAVGFHPNEPILLSAGSDKRIFLSEYSH</sequence>
<dbReference type="Gene3D" id="2.130.10.10">
    <property type="entry name" value="YVTN repeat-like/Quinoprotein amine dehydrogenase"/>
    <property type="match status" value="1"/>
</dbReference>
<dbReference type="SMART" id="SM00320">
    <property type="entry name" value="WD40"/>
    <property type="match status" value="7"/>
</dbReference>
<dbReference type="InterPro" id="IPR052234">
    <property type="entry name" value="U5_snRNP_Component"/>
</dbReference>
<keyword evidence="1 5" id="KW-0853">WD repeat</keyword>
<dbReference type="PROSITE" id="PS50082">
    <property type="entry name" value="WD_REPEATS_2"/>
    <property type="match status" value="5"/>
</dbReference>
<dbReference type="PANTHER" id="PTHR44006">
    <property type="entry name" value="U5 SMALL NUCLEAR RIBONUCLEOPROTEIN 40 KDA PROTEIN"/>
    <property type="match status" value="1"/>
</dbReference>
<feature type="repeat" description="WD" evidence="5">
    <location>
        <begin position="50"/>
        <end position="83"/>
    </location>
</feature>
<keyword evidence="2" id="KW-0507">mRNA processing</keyword>
<dbReference type="PROSITE" id="PS50294">
    <property type="entry name" value="WD_REPEATS_REGION"/>
    <property type="match status" value="4"/>
</dbReference>
<dbReference type="SUPFAM" id="SSF50978">
    <property type="entry name" value="WD40 repeat-like"/>
    <property type="match status" value="1"/>
</dbReference>
<dbReference type="InterPro" id="IPR019775">
    <property type="entry name" value="WD40_repeat_CS"/>
</dbReference>
<dbReference type="InterPro" id="IPR001680">
    <property type="entry name" value="WD40_rpt"/>
</dbReference>
<dbReference type="InterPro" id="IPR036322">
    <property type="entry name" value="WD40_repeat_dom_sf"/>
</dbReference>
<dbReference type="GO" id="GO:0003723">
    <property type="term" value="F:RNA binding"/>
    <property type="evidence" value="ECO:0007669"/>
    <property type="project" value="TreeGrafter"/>
</dbReference>
<evidence type="ECO:0000256" key="1">
    <source>
        <dbReference type="ARBA" id="ARBA00022574"/>
    </source>
</evidence>
<feature type="repeat" description="WD" evidence="5">
    <location>
        <begin position="93"/>
        <end position="134"/>
    </location>
</feature>
<dbReference type="Pfam" id="PF00400">
    <property type="entry name" value="WD40"/>
    <property type="match status" value="6"/>
</dbReference>
<dbReference type="GO" id="GO:0071013">
    <property type="term" value="C:catalytic step 2 spliceosome"/>
    <property type="evidence" value="ECO:0007669"/>
    <property type="project" value="TreeGrafter"/>
</dbReference>
<dbReference type="PANTHER" id="PTHR44006:SF1">
    <property type="entry name" value="U5 SMALL NUCLEAR RIBONUCLEOPROTEIN 40 KDA PROTEIN"/>
    <property type="match status" value="1"/>
</dbReference>
<proteinExistence type="predicted"/>
<dbReference type="GO" id="GO:0006397">
    <property type="term" value="P:mRNA processing"/>
    <property type="evidence" value="ECO:0007669"/>
    <property type="project" value="UniProtKB-KW"/>
</dbReference>